<comment type="cofactor">
    <cofactor evidence="2">
        <name>Mg(2+)</name>
        <dbReference type="ChEBI" id="CHEBI:18420"/>
    </cofactor>
</comment>
<evidence type="ECO:0000256" key="4">
    <source>
        <dbReference type="ARBA" id="ARBA00022801"/>
    </source>
</evidence>
<dbReference type="Pfam" id="PF00293">
    <property type="entry name" value="NUDIX"/>
    <property type="match status" value="1"/>
</dbReference>
<evidence type="ECO:0000256" key="2">
    <source>
        <dbReference type="ARBA" id="ARBA00001946"/>
    </source>
</evidence>
<dbReference type="STRING" id="1144750.SAMN05443431_105128"/>
<dbReference type="InterPro" id="IPR000086">
    <property type="entry name" value="NUDIX_hydrolase_dom"/>
</dbReference>
<dbReference type="AlphaFoldDB" id="A0A1I3PIF2"/>
<keyword evidence="9" id="KW-1185">Reference proteome</keyword>
<dbReference type="EMBL" id="FORM01000005">
    <property type="protein sequence ID" value="SFJ21140.1"/>
    <property type="molecule type" value="Genomic_DNA"/>
</dbReference>
<feature type="domain" description="Nudix hydrolase" evidence="7">
    <location>
        <begin position="46"/>
        <end position="189"/>
    </location>
</feature>
<evidence type="ECO:0000256" key="6">
    <source>
        <dbReference type="ARBA" id="ARBA00023211"/>
    </source>
</evidence>
<evidence type="ECO:0000313" key="8">
    <source>
        <dbReference type="EMBL" id="SFJ21140.1"/>
    </source>
</evidence>
<dbReference type="GO" id="GO:0046872">
    <property type="term" value="F:metal ion binding"/>
    <property type="evidence" value="ECO:0007669"/>
    <property type="project" value="UniProtKB-KW"/>
</dbReference>
<dbReference type="GO" id="GO:0010945">
    <property type="term" value="F:coenzyme A diphosphatase activity"/>
    <property type="evidence" value="ECO:0007669"/>
    <property type="project" value="InterPro"/>
</dbReference>
<dbReference type="PANTHER" id="PTHR12992">
    <property type="entry name" value="NUDIX HYDROLASE"/>
    <property type="match status" value="1"/>
</dbReference>
<evidence type="ECO:0000256" key="5">
    <source>
        <dbReference type="ARBA" id="ARBA00022842"/>
    </source>
</evidence>
<organism evidence="8 9">
    <name type="scientific">Olleya namhaensis</name>
    <dbReference type="NCBI Taxonomy" id="1144750"/>
    <lineage>
        <taxon>Bacteria</taxon>
        <taxon>Pseudomonadati</taxon>
        <taxon>Bacteroidota</taxon>
        <taxon>Flavobacteriia</taxon>
        <taxon>Flavobacteriales</taxon>
        <taxon>Flavobacteriaceae</taxon>
    </lineage>
</organism>
<evidence type="ECO:0000256" key="3">
    <source>
        <dbReference type="ARBA" id="ARBA00022723"/>
    </source>
</evidence>
<evidence type="ECO:0000259" key="7">
    <source>
        <dbReference type="PROSITE" id="PS51462"/>
    </source>
</evidence>
<keyword evidence="4" id="KW-0378">Hydrolase</keyword>
<dbReference type="Gene3D" id="3.90.79.10">
    <property type="entry name" value="Nucleoside Triphosphate Pyrophosphohydrolase"/>
    <property type="match status" value="1"/>
</dbReference>
<accession>A0A1I3PIF2</accession>
<comment type="cofactor">
    <cofactor evidence="1">
        <name>Mn(2+)</name>
        <dbReference type="ChEBI" id="CHEBI:29035"/>
    </cofactor>
</comment>
<name>A0A1I3PIF2_9FLAO</name>
<evidence type="ECO:0000256" key="1">
    <source>
        <dbReference type="ARBA" id="ARBA00001936"/>
    </source>
</evidence>
<proteinExistence type="predicted"/>
<keyword evidence="5" id="KW-0460">Magnesium</keyword>
<gene>
    <name evidence="8" type="ORF">SAMN05443431_105128</name>
</gene>
<dbReference type="RefSeq" id="WP_090839766.1">
    <property type="nucleotide sequence ID" value="NZ_CANKYB010000005.1"/>
</dbReference>
<dbReference type="SUPFAM" id="SSF55811">
    <property type="entry name" value="Nudix"/>
    <property type="match status" value="1"/>
</dbReference>
<dbReference type="PROSITE" id="PS51462">
    <property type="entry name" value="NUDIX"/>
    <property type="match status" value="1"/>
</dbReference>
<sequence length="213" mass="23956">MNFNEFIIALPKIKNIPLPAEASQLKMVPPYRQELVKKQGDNIKNARQSAVLALFYPDLEAQTKLILILRKTYKGVHSGQVGFPGGKVEEEDRDLMHTALRETHEEVGVHPELVTVYKKMTQVYIPPSNFYVQPYIGAATKTPTFIKQETEVEDLLEVYLSDLLSDSNLTSKKVKTSYGTDVEVPAFYLGTHLVWGATAMMLSEVKDLLKATL</sequence>
<protein>
    <submittedName>
        <fullName evidence="8">NUDIX domain-containing protein</fullName>
    </submittedName>
</protein>
<keyword evidence="6" id="KW-0464">Manganese</keyword>
<dbReference type="InterPro" id="IPR015797">
    <property type="entry name" value="NUDIX_hydrolase-like_dom_sf"/>
</dbReference>
<dbReference type="CDD" id="cd03426">
    <property type="entry name" value="NUDIX_CoAse_Nudt7"/>
    <property type="match status" value="1"/>
</dbReference>
<dbReference type="PANTHER" id="PTHR12992:SF11">
    <property type="entry name" value="MITOCHONDRIAL COENZYME A DIPHOSPHATASE NUDT8"/>
    <property type="match status" value="1"/>
</dbReference>
<evidence type="ECO:0000313" key="9">
    <source>
        <dbReference type="Proteomes" id="UP000199559"/>
    </source>
</evidence>
<keyword evidence="3" id="KW-0479">Metal-binding</keyword>
<reference evidence="9" key="1">
    <citation type="submission" date="2016-10" db="EMBL/GenBank/DDBJ databases">
        <authorList>
            <person name="Varghese N."/>
            <person name="Submissions S."/>
        </authorList>
    </citation>
    <scope>NUCLEOTIDE SEQUENCE [LARGE SCALE GENOMIC DNA]</scope>
    <source>
        <strain evidence="9">DSM 28881</strain>
    </source>
</reference>
<dbReference type="InterPro" id="IPR045121">
    <property type="entry name" value="CoAse"/>
</dbReference>
<dbReference type="Proteomes" id="UP000199559">
    <property type="component" value="Unassembled WGS sequence"/>
</dbReference>